<dbReference type="GO" id="GO:0004792">
    <property type="term" value="F:thiosulfate-cyanide sulfurtransferase activity"/>
    <property type="evidence" value="ECO:0007669"/>
    <property type="project" value="InterPro"/>
</dbReference>
<organism evidence="3 4">
    <name type="scientific">Halolamina pelagica</name>
    <dbReference type="NCBI Taxonomy" id="699431"/>
    <lineage>
        <taxon>Archaea</taxon>
        <taxon>Methanobacteriati</taxon>
        <taxon>Methanobacteriota</taxon>
        <taxon>Stenosarchaea group</taxon>
        <taxon>Halobacteria</taxon>
        <taxon>Halobacteriales</taxon>
        <taxon>Haloferacaceae</taxon>
    </lineage>
</organism>
<dbReference type="PROSITE" id="PS00380">
    <property type="entry name" value="RHODANESE_1"/>
    <property type="match status" value="1"/>
</dbReference>
<dbReference type="AlphaFoldDB" id="A0A0P7GZS8"/>
<dbReference type="SUPFAM" id="SSF52821">
    <property type="entry name" value="Rhodanese/Cell cycle control phosphatase"/>
    <property type="match status" value="1"/>
</dbReference>
<feature type="domain" description="Rhodanese" evidence="2">
    <location>
        <begin position="16"/>
        <end position="104"/>
    </location>
</feature>
<protein>
    <submittedName>
        <fullName evidence="3">Molybdopterin biosynthesis protein MoeB</fullName>
    </submittedName>
</protein>
<dbReference type="OrthoDB" id="135517at2157"/>
<dbReference type="EMBL" id="LGUC01000001">
    <property type="protein sequence ID" value="KPN31192.1"/>
    <property type="molecule type" value="Genomic_DNA"/>
</dbReference>
<dbReference type="PROSITE" id="PS50206">
    <property type="entry name" value="RHODANESE_3"/>
    <property type="match status" value="1"/>
</dbReference>
<dbReference type="RefSeq" id="WP_054583900.1">
    <property type="nucleotide sequence ID" value="NZ_LGUC01000001.1"/>
</dbReference>
<dbReference type="InterPro" id="IPR050229">
    <property type="entry name" value="GlpE_sulfurtransferase"/>
</dbReference>
<dbReference type="CDD" id="cd00158">
    <property type="entry name" value="RHOD"/>
    <property type="match status" value="1"/>
</dbReference>
<evidence type="ECO:0000259" key="2">
    <source>
        <dbReference type="PROSITE" id="PS50206"/>
    </source>
</evidence>
<evidence type="ECO:0000313" key="4">
    <source>
        <dbReference type="Proteomes" id="UP000050535"/>
    </source>
</evidence>
<proteinExistence type="predicted"/>
<dbReference type="InterPro" id="IPR001307">
    <property type="entry name" value="Thiosulphate_STrfase_CS"/>
</dbReference>
<evidence type="ECO:0000256" key="1">
    <source>
        <dbReference type="SAM" id="MobiDB-lite"/>
    </source>
</evidence>
<dbReference type="STRING" id="699431.SY89_01935"/>
<dbReference type="InterPro" id="IPR036873">
    <property type="entry name" value="Rhodanese-like_dom_sf"/>
</dbReference>
<reference evidence="4" key="1">
    <citation type="submission" date="2013-11" db="EMBL/GenBank/DDBJ databases">
        <authorList>
            <person name="Hoang H.T."/>
            <person name="Killian M.L."/>
            <person name="Madson D.M."/>
            <person name="Arruda P.H.E."/>
            <person name="Sun D."/>
            <person name="Schwartz K.J."/>
            <person name="Yoon K."/>
        </authorList>
    </citation>
    <scope>NUCLEOTIDE SEQUENCE [LARGE SCALE GENOMIC DNA]</scope>
    <source>
        <strain evidence="4">CDK2</strain>
    </source>
</reference>
<dbReference type="PANTHER" id="PTHR43031">
    <property type="entry name" value="FAD-DEPENDENT OXIDOREDUCTASE"/>
    <property type="match status" value="1"/>
</dbReference>
<name>A0A0P7GZS8_9EURY</name>
<gene>
    <name evidence="3" type="ORF">SY89_01935</name>
</gene>
<dbReference type="Proteomes" id="UP000050535">
    <property type="component" value="Unassembled WGS sequence"/>
</dbReference>
<dbReference type="SMART" id="SM00450">
    <property type="entry name" value="RHOD"/>
    <property type="match status" value="1"/>
</dbReference>
<dbReference type="PANTHER" id="PTHR43031:SF17">
    <property type="entry name" value="SULFURTRANSFERASE YTWF-RELATED"/>
    <property type="match status" value="1"/>
</dbReference>
<accession>A0A0P7GZS8</accession>
<feature type="region of interest" description="Disordered" evidence="1">
    <location>
        <begin position="1"/>
        <end position="21"/>
    </location>
</feature>
<evidence type="ECO:0000313" key="3">
    <source>
        <dbReference type="EMBL" id="KPN31192.1"/>
    </source>
</evidence>
<keyword evidence="4" id="KW-1185">Reference proteome</keyword>
<comment type="caution">
    <text evidence="3">The sequence shown here is derived from an EMBL/GenBank/DDBJ whole genome shotgun (WGS) entry which is preliminary data.</text>
</comment>
<sequence>MADELAPEALRRKLDDGDEPQLIDVRDREAFEQGHLPGAENVPMTELPTRIDEIEFADEVVVACQIGQASLQAVRLIESYEGAAGSSVWSLQGGMERWNGETEADA</sequence>
<dbReference type="Gene3D" id="3.40.250.10">
    <property type="entry name" value="Rhodanese-like domain"/>
    <property type="match status" value="1"/>
</dbReference>
<dbReference type="Pfam" id="PF00581">
    <property type="entry name" value="Rhodanese"/>
    <property type="match status" value="1"/>
</dbReference>
<dbReference type="InterPro" id="IPR001763">
    <property type="entry name" value="Rhodanese-like_dom"/>
</dbReference>